<organism evidence="1 2">
    <name type="scientific">Haloarcula sinaiiensis tailed virus 1</name>
    <dbReference type="NCBI Taxonomy" id="1262530"/>
    <lineage>
        <taxon>Viruses</taxon>
        <taxon>Duplodnaviria</taxon>
        <taxon>Heunggongvirae</taxon>
        <taxon>Uroviricota</taxon>
        <taxon>Caudoviricetes</taxon>
        <taxon>Kirjokansivirales</taxon>
        <taxon>Shortaselviridae</taxon>
        <taxon>Lonfivirus</taxon>
        <taxon>Lonfivirus codicilli</taxon>
        <taxon>Lonfivirus HSTV1</taxon>
    </lineage>
</organism>
<dbReference type="OrthoDB" id="27167at10239"/>
<sequence>MQVVTMTDYSQIPIPEQTPPEEYTYNERRAEILQLIERKGHPWGFNYTQLGERYGVTRQQIAKDFDRLKEWYGDRIGEDALTASDMAYRRIVKEHMDNGDLEKARRALDSWNGWLQETGKQATEPDQLEMMGEGGGPLDVTINREEYNNDE</sequence>
<name>R9QSQ0_9CAUD</name>
<protein>
    <submittedName>
        <fullName evidence="1">Uncharacterized protein</fullName>
    </submittedName>
</protein>
<proteinExistence type="predicted"/>
<keyword evidence="2" id="KW-1185">Reference proteome</keyword>
<dbReference type="RefSeq" id="YP_008083103.1">
    <property type="nucleotide sequence ID" value="NC_021471.1"/>
</dbReference>
<dbReference type="EMBL" id="KC117378">
    <property type="protein sequence ID" value="AGC34597.1"/>
    <property type="molecule type" value="Genomic_DNA"/>
</dbReference>
<dbReference type="Proteomes" id="UP000014319">
    <property type="component" value="Genome"/>
</dbReference>
<evidence type="ECO:0000313" key="1">
    <source>
        <dbReference type="EMBL" id="AGC34597.1"/>
    </source>
</evidence>
<reference evidence="1 2" key="1">
    <citation type="journal article" date="2013" name="Proc. Natl. Acad. Sci. U.S.A.">
        <title>Structure of the archaeal head-tailed virus HSTV-1 completes the HK97 fold story.</title>
        <authorList>
            <person name="Pietila M.K."/>
            <person name="Laurinmaki P."/>
            <person name="Russell D.A."/>
            <person name="Ko C.C."/>
            <person name="Jacobs-Sera D."/>
            <person name="Hendrix R.W."/>
            <person name="Bamford D.H."/>
            <person name="Butcher S.J."/>
        </authorList>
    </citation>
    <scope>NUCLEOTIDE SEQUENCE [LARGE SCALE GENOMIC DNA]</scope>
</reference>
<gene>
    <name evidence="1" type="primary">53</name>
    <name evidence="1" type="ORF">HSTV1_53</name>
</gene>
<dbReference type="GeneID" id="16151533"/>
<evidence type="ECO:0000313" key="2">
    <source>
        <dbReference type="Proteomes" id="UP000014319"/>
    </source>
</evidence>
<accession>R9QSQ0</accession>
<dbReference type="KEGG" id="vg:16151533"/>